<evidence type="ECO:0000313" key="1">
    <source>
        <dbReference type="Proteomes" id="UP000887563"/>
    </source>
</evidence>
<keyword evidence="1" id="KW-1185">Reference proteome</keyword>
<protein>
    <submittedName>
        <fullName evidence="2">Candidate secreted effector</fullName>
    </submittedName>
</protein>
<sequence>MKITKDLKKTWFLQMDILVDDSNSEQHSKEKYKMNNKWRMIGRWKNFVLLLISK</sequence>
<reference evidence="2" key="1">
    <citation type="submission" date="2022-11" db="UniProtKB">
        <authorList>
            <consortium name="WormBaseParasite"/>
        </authorList>
    </citation>
    <scope>IDENTIFICATION</scope>
</reference>
<name>A0A914LPI2_MELIC</name>
<organism evidence="1 2">
    <name type="scientific">Meloidogyne incognita</name>
    <name type="common">Southern root-knot nematode worm</name>
    <name type="synonym">Oxyuris incognita</name>
    <dbReference type="NCBI Taxonomy" id="6306"/>
    <lineage>
        <taxon>Eukaryota</taxon>
        <taxon>Metazoa</taxon>
        <taxon>Ecdysozoa</taxon>
        <taxon>Nematoda</taxon>
        <taxon>Chromadorea</taxon>
        <taxon>Rhabditida</taxon>
        <taxon>Tylenchina</taxon>
        <taxon>Tylenchomorpha</taxon>
        <taxon>Tylenchoidea</taxon>
        <taxon>Meloidogynidae</taxon>
        <taxon>Meloidogyninae</taxon>
        <taxon>Meloidogyne</taxon>
        <taxon>Meloidogyne incognita group</taxon>
    </lineage>
</organism>
<accession>A0A914LPI2</accession>
<dbReference type="AlphaFoldDB" id="A0A914LPI2"/>
<evidence type="ECO:0000313" key="2">
    <source>
        <dbReference type="WBParaSite" id="Minc3s00673g15929"/>
    </source>
</evidence>
<dbReference type="Proteomes" id="UP000887563">
    <property type="component" value="Unplaced"/>
</dbReference>
<dbReference type="WBParaSite" id="Minc3s00673g15929">
    <property type="protein sequence ID" value="Minc3s00673g15929"/>
    <property type="gene ID" value="Minc3s00673g15929"/>
</dbReference>
<proteinExistence type="predicted"/>